<keyword evidence="2 3" id="KW-0694">RNA-binding</keyword>
<dbReference type="NCBIfam" id="TIGR00086">
    <property type="entry name" value="smpB"/>
    <property type="match status" value="1"/>
</dbReference>
<dbReference type="NCBIfam" id="NF003843">
    <property type="entry name" value="PRK05422.1"/>
    <property type="match status" value="1"/>
</dbReference>
<reference evidence="5" key="1">
    <citation type="submission" date="2016-10" db="EMBL/GenBank/DDBJ databases">
        <authorList>
            <person name="Varghese N."/>
            <person name="Submissions S."/>
        </authorList>
    </citation>
    <scope>NUCLEOTIDE SEQUENCE [LARGE SCALE GENOMIC DNA]</scope>
    <source>
        <strain evidence="5">DSM 23313</strain>
    </source>
</reference>
<dbReference type="Pfam" id="PF01668">
    <property type="entry name" value="SmpB"/>
    <property type="match status" value="1"/>
</dbReference>
<dbReference type="CDD" id="cd09294">
    <property type="entry name" value="SmpB"/>
    <property type="match status" value="1"/>
</dbReference>
<evidence type="ECO:0000313" key="5">
    <source>
        <dbReference type="Proteomes" id="UP000243588"/>
    </source>
</evidence>
<dbReference type="SUPFAM" id="SSF74982">
    <property type="entry name" value="Small protein B (SmpB)"/>
    <property type="match status" value="1"/>
</dbReference>
<dbReference type="Gene3D" id="2.40.280.10">
    <property type="match status" value="1"/>
</dbReference>
<dbReference type="PANTHER" id="PTHR30308:SF2">
    <property type="entry name" value="SSRA-BINDING PROTEIN"/>
    <property type="match status" value="1"/>
</dbReference>
<dbReference type="InterPro" id="IPR020081">
    <property type="entry name" value="SsrA-bd_prot_CS"/>
</dbReference>
<accession>A0A1G8FT34</accession>
<gene>
    <name evidence="3" type="primary">smpB</name>
    <name evidence="4" type="ORF">SAMN05421818_11912</name>
</gene>
<dbReference type="PANTHER" id="PTHR30308">
    <property type="entry name" value="TMRNA-BINDING COMPONENT OF TRANS-TRANSLATION TAGGING COMPLEX"/>
    <property type="match status" value="1"/>
</dbReference>
<organism evidence="4 5">
    <name type="scientific">Myroides phaeus</name>
    <dbReference type="NCBI Taxonomy" id="702745"/>
    <lineage>
        <taxon>Bacteria</taxon>
        <taxon>Pseudomonadati</taxon>
        <taxon>Bacteroidota</taxon>
        <taxon>Flavobacteriia</taxon>
        <taxon>Flavobacteriales</taxon>
        <taxon>Flavobacteriaceae</taxon>
        <taxon>Myroides</taxon>
    </lineage>
</organism>
<keyword evidence="1 3" id="KW-0963">Cytoplasm</keyword>
<comment type="function">
    <text evidence="3">Required for rescue of stalled ribosomes mediated by trans-translation. Binds to transfer-messenger RNA (tmRNA), required for stable association of tmRNA with ribosomes. tmRNA and SmpB together mimic tRNA shape, replacing the anticodon stem-loop with SmpB. tmRNA is encoded by the ssrA gene; the 2 termini fold to resemble tRNA(Ala) and it encodes a 'tag peptide', a short internal open reading frame. During trans-translation Ala-aminoacylated tmRNA acts like a tRNA, entering the A-site of stalled ribosomes, displacing the stalled mRNA. The ribosome then switches to translate the ORF on the tmRNA; the nascent peptide is terminated with the 'tag peptide' encoded by the tmRNA and targeted for degradation. The ribosome is freed to recommence translation, which seems to be the essential function of trans-translation.</text>
</comment>
<name>A0A1G8FT34_9FLAO</name>
<dbReference type="InterPro" id="IPR023620">
    <property type="entry name" value="SmpB"/>
</dbReference>
<protein>
    <recommendedName>
        <fullName evidence="3">SsrA-binding protein</fullName>
    </recommendedName>
    <alternativeName>
        <fullName evidence="3">Small protein B</fullName>
    </alternativeName>
</protein>
<comment type="subcellular location">
    <subcellularLocation>
        <location evidence="3">Cytoplasm</location>
    </subcellularLocation>
    <text evidence="3">The tmRNA-SmpB complex associates with stalled 70S ribosomes.</text>
</comment>
<dbReference type="AlphaFoldDB" id="A0A1G8FT34"/>
<dbReference type="STRING" id="702745.SAMN05421818_11912"/>
<evidence type="ECO:0000313" key="4">
    <source>
        <dbReference type="EMBL" id="SDH85302.1"/>
    </source>
</evidence>
<dbReference type="EMBL" id="FNDQ01000019">
    <property type="protein sequence ID" value="SDH85302.1"/>
    <property type="molecule type" value="Genomic_DNA"/>
</dbReference>
<dbReference type="GO" id="GO:0070930">
    <property type="term" value="P:trans-translation-dependent protein tagging"/>
    <property type="evidence" value="ECO:0007669"/>
    <property type="project" value="TreeGrafter"/>
</dbReference>
<dbReference type="Proteomes" id="UP000243588">
    <property type="component" value="Unassembled WGS sequence"/>
</dbReference>
<evidence type="ECO:0000256" key="1">
    <source>
        <dbReference type="ARBA" id="ARBA00022490"/>
    </source>
</evidence>
<proteinExistence type="inferred from homology"/>
<comment type="similarity">
    <text evidence="3">Belongs to the SmpB family.</text>
</comment>
<dbReference type="GO" id="GO:0005829">
    <property type="term" value="C:cytosol"/>
    <property type="evidence" value="ECO:0007669"/>
    <property type="project" value="TreeGrafter"/>
</dbReference>
<sequence>MCKYSSFCFKYILLTLKISYFCAMQKNINILNKRARFDYEILDKYTAGIVLTGTEIKSIRLGKANIAESFCEFQGHELFAINTQIEEYAHSKHFNHKAKTERKLLLNKKELKSLLKSVQNKGLTIVPLRLFLNERGLAKLEIALCRGKKNYDKRETIKDRDTKRDIDRLKKSH</sequence>
<evidence type="ECO:0000256" key="3">
    <source>
        <dbReference type="HAMAP-Rule" id="MF_00023"/>
    </source>
</evidence>
<dbReference type="GO" id="GO:0070929">
    <property type="term" value="P:trans-translation"/>
    <property type="evidence" value="ECO:0007669"/>
    <property type="project" value="UniProtKB-UniRule"/>
</dbReference>
<keyword evidence="5" id="KW-1185">Reference proteome</keyword>
<dbReference type="HAMAP" id="MF_00023">
    <property type="entry name" value="SmpB"/>
    <property type="match status" value="1"/>
</dbReference>
<dbReference type="GO" id="GO:0003723">
    <property type="term" value="F:RNA binding"/>
    <property type="evidence" value="ECO:0007669"/>
    <property type="project" value="UniProtKB-UniRule"/>
</dbReference>
<dbReference type="InterPro" id="IPR000037">
    <property type="entry name" value="SsrA-bd_prot"/>
</dbReference>
<dbReference type="PROSITE" id="PS01317">
    <property type="entry name" value="SSRP"/>
    <property type="match status" value="1"/>
</dbReference>
<evidence type="ECO:0000256" key="2">
    <source>
        <dbReference type="ARBA" id="ARBA00022884"/>
    </source>
</evidence>